<reference evidence="9 10" key="1">
    <citation type="journal article" date="2018" name="BMC Genomics">
        <title>Genomic evidence for intraspecific hybridization in a clonal and extremely halotolerant yeast.</title>
        <authorList>
            <person name="Gostincar C."/>
            <person name="Stajich J.E."/>
            <person name="Zupancic J."/>
            <person name="Zalar P."/>
            <person name="Gunde-Cimerman N."/>
        </authorList>
    </citation>
    <scope>NUCLEOTIDE SEQUENCE [LARGE SCALE GENOMIC DNA]</scope>
    <source>
        <strain evidence="9 10">EXF-2682</strain>
    </source>
</reference>
<dbReference type="Proteomes" id="UP000269276">
    <property type="component" value="Unassembled WGS sequence"/>
</dbReference>
<sequence>MRSHSPWPTQPLPHVLPPNMSDDWNSVTKIGSKVRGPGTAERETTIKGKSALNAAQRSGAVTGTEKKYATANATGNPEGQRLTKVDRADGPVATKKVPEEVAKALMQARNNMKNQKGNTMTQKDLASKANVDVKDVASLERTGAEFPGMDKVLKLQKAANVRLTGSDIGAPMLGPKKKT</sequence>
<dbReference type="GO" id="GO:0003677">
    <property type="term" value="F:DNA binding"/>
    <property type="evidence" value="ECO:0007669"/>
    <property type="project" value="UniProtKB-KW"/>
</dbReference>
<dbReference type="InterPro" id="IPR010982">
    <property type="entry name" value="Lambda_DNA-bd_dom_sf"/>
</dbReference>
<organism evidence="9 10">
    <name type="scientific">Hortaea werneckii</name>
    <name type="common">Black yeast</name>
    <name type="synonym">Cladosporium werneckii</name>
    <dbReference type="NCBI Taxonomy" id="91943"/>
    <lineage>
        <taxon>Eukaryota</taxon>
        <taxon>Fungi</taxon>
        <taxon>Dikarya</taxon>
        <taxon>Ascomycota</taxon>
        <taxon>Pezizomycotina</taxon>
        <taxon>Dothideomycetes</taxon>
        <taxon>Dothideomycetidae</taxon>
        <taxon>Mycosphaerellales</taxon>
        <taxon>Teratosphaeriaceae</taxon>
        <taxon>Hortaea</taxon>
    </lineage>
</organism>
<feature type="domain" description="Multiprotein bridging factor 1 N-terminal" evidence="8">
    <location>
        <begin position="22"/>
        <end position="97"/>
    </location>
</feature>
<dbReference type="EMBL" id="QWIP01000349">
    <property type="protein sequence ID" value="RMY65548.1"/>
    <property type="molecule type" value="Genomic_DNA"/>
</dbReference>
<dbReference type="PANTHER" id="PTHR10245:SF15">
    <property type="entry name" value="ENDOTHELIAL DIFFERENTIATION-RELATED FACTOR 1"/>
    <property type="match status" value="1"/>
</dbReference>
<dbReference type="VEuPathDB" id="FungiDB:BTJ68_10314"/>
<dbReference type="AlphaFoldDB" id="A0A3M7DME9"/>
<feature type="region of interest" description="Disordered" evidence="7">
    <location>
        <begin position="1"/>
        <end position="92"/>
    </location>
</feature>
<evidence type="ECO:0000256" key="7">
    <source>
        <dbReference type="SAM" id="MobiDB-lite"/>
    </source>
</evidence>
<evidence type="ECO:0000256" key="6">
    <source>
        <dbReference type="ARBA" id="ARBA00035107"/>
    </source>
</evidence>
<comment type="caution">
    <text evidence="9">The sequence shown here is derived from an EMBL/GenBank/DDBJ whole genome shotgun (WGS) entry which is preliminary data.</text>
</comment>
<evidence type="ECO:0000313" key="10">
    <source>
        <dbReference type="Proteomes" id="UP000269276"/>
    </source>
</evidence>
<accession>A0A3M7DME9</accession>
<evidence type="ECO:0000313" key="9">
    <source>
        <dbReference type="EMBL" id="RMY65548.1"/>
    </source>
</evidence>
<evidence type="ECO:0000256" key="4">
    <source>
        <dbReference type="ARBA" id="ARBA00023125"/>
    </source>
</evidence>
<dbReference type="Pfam" id="PF08523">
    <property type="entry name" value="MBF1"/>
    <property type="match status" value="1"/>
</dbReference>
<evidence type="ECO:0000256" key="5">
    <source>
        <dbReference type="ARBA" id="ARBA00023163"/>
    </source>
</evidence>
<gene>
    <name evidence="9" type="ORF">D0863_09042</name>
</gene>
<evidence type="ECO:0000256" key="2">
    <source>
        <dbReference type="ARBA" id="ARBA00014317"/>
    </source>
</evidence>
<evidence type="ECO:0000256" key="1">
    <source>
        <dbReference type="ARBA" id="ARBA00009802"/>
    </source>
</evidence>
<dbReference type="PANTHER" id="PTHR10245">
    <property type="entry name" value="ENDOTHELIAL DIFFERENTIATION-RELATED FACTOR 1 MULTIPROTEIN BRIDGING FACTOR 1"/>
    <property type="match status" value="1"/>
</dbReference>
<name>A0A3M7DME9_HORWE</name>
<dbReference type="GO" id="GO:0005634">
    <property type="term" value="C:nucleus"/>
    <property type="evidence" value="ECO:0007669"/>
    <property type="project" value="TreeGrafter"/>
</dbReference>
<feature type="compositionally biased region" description="Polar residues" evidence="7">
    <location>
        <begin position="109"/>
        <end position="124"/>
    </location>
</feature>
<dbReference type="CDD" id="cd00093">
    <property type="entry name" value="HTH_XRE"/>
    <property type="match status" value="1"/>
</dbReference>
<keyword evidence="4" id="KW-0238">DNA-binding</keyword>
<dbReference type="OrthoDB" id="10253401at2759"/>
<comment type="function">
    <text evidence="6">Transcriptional coactivator that stimulates GCN4-dependent transcriptional activity by bridging the DNA-binding region of GCN4 and TBP (SPT15), thereby recruiting TBP to GCN4-bound promoters. Involved in induction of the ribosome quality control (RQC) pathway; a pathway that degrades nascent peptide chains during problematic translation. Required to prevent stalled ribosomes from frameshifting.</text>
</comment>
<dbReference type="InterPro" id="IPR013729">
    <property type="entry name" value="MBF1_N"/>
</dbReference>
<protein>
    <recommendedName>
        <fullName evidence="2">Multiprotein-bridging factor 1</fullName>
    </recommendedName>
</protein>
<comment type="similarity">
    <text evidence="1">Belongs to the MBF1 family.</text>
</comment>
<dbReference type="InterPro" id="IPR001387">
    <property type="entry name" value="Cro/C1-type_HTH"/>
</dbReference>
<proteinExistence type="inferred from homology"/>
<evidence type="ECO:0000259" key="8">
    <source>
        <dbReference type="Pfam" id="PF08523"/>
    </source>
</evidence>
<keyword evidence="3" id="KW-0805">Transcription regulation</keyword>
<evidence type="ECO:0000256" key="3">
    <source>
        <dbReference type="ARBA" id="ARBA00023015"/>
    </source>
</evidence>
<dbReference type="Gene3D" id="1.10.260.40">
    <property type="entry name" value="lambda repressor-like DNA-binding domains"/>
    <property type="match status" value="1"/>
</dbReference>
<keyword evidence="5" id="KW-0804">Transcription</keyword>
<feature type="region of interest" description="Disordered" evidence="7">
    <location>
        <begin position="109"/>
        <end position="129"/>
    </location>
</feature>